<feature type="region of interest" description="Disordered" evidence="1">
    <location>
        <begin position="89"/>
        <end position="117"/>
    </location>
</feature>
<evidence type="ECO:0000256" key="1">
    <source>
        <dbReference type="SAM" id="MobiDB-lite"/>
    </source>
</evidence>
<dbReference type="PANTHER" id="PTHR35709:SF1">
    <property type="entry name" value="PROTEIN PROTON GRADIENT REGULATION 5, CHLOROPLASTIC"/>
    <property type="match status" value="1"/>
</dbReference>
<dbReference type="GO" id="GO:0009773">
    <property type="term" value="P:photosynthetic electron transport in photosystem I"/>
    <property type="evidence" value="ECO:0007669"/>
    <property type="project" value="InterPro"/>
</dbReference>
<evidence type="ECO:0000313" key="2">
    <source>
        <dbReference type="EMBL" id="CAD9367374.1"/>
    </source>
</evidence>
<name>A0A7S2F1A3_9DINO</name>
<dbReference type="InterPro" id="IPR037497">
    <property type="entry name" value="PGR5"/>
</dbReference>
<feature type="compositionally biased region" description="Basic residues" evidence="1">
    <location>
        <begin position="96"/>
        <end position="112"/>
    </location>
</feature>
<proteinExistence type="predicted"/>
<sequence>MNAFAALPTRAVPRPVVALQQPLWQRLPSPSSAAASAAGSRAAGVAGVASRGANLLAVVAAAACALARRGGRSSCRGATSLAAAAEGADAGAAPKAKARPRPKAKAKAKAMKRPPPPLAEQAGEGLFAPIVLAGHAIVGEPFVVKARGKGIFLHTKVITAFCEAFAVPNRKRQGFIKTAKTTGHDLGMLVPGGHFGDGLLGEQAMQWWKDVGADQW</sequence>
<dbReference type="AlphaFoldDB" id="A0A7S2F1A3"/>
<organism evidence="2">
    <name type="scientific">Alexandrium andersonii</name>
    <dbReference type="NCBI Taxonomy" id="327968"/>
    <lineage>
        <taxon>Eukaryota</taxon>
        <taxon>Sar</taxon>
        <taxon>Alveolata</taxon>
        <taxon>Dinophyceae</taxon>
        <taxon>Gonyaulacales</taxon>
        <taxon>Pyrocystaceae</taxon>
        <taxon>Alexandrium</taxon>
    </lineage>
</organism>
<accession>A0A7S2F1A3</accession>
<dbReference type="PANTHER" id="PTHR35709">
    <property type="entry name" value="PROTEIN PROTON GRADIENT REGULATION 5, CHLOROPLASTIC"/>
    <property type="match status" value="1"/>
</dbReference>
<dbReference type="GO" id="GO:0009644">
    <property type="term" value="P:response to high light intensity"/>
    <property type="evidence" value="ECO:0007669"/>
    <property type="project" value="InterPro"/>
</dbReference>
<dbReference type="EMBL" id="HBGQ01006583">
    <property type="protein sequence ID" value="CAD9367374.1"/>
    <property type="molecule type" value="Transcribed_RNA"/>
</dbReference>
<reference evidence="2" key="1">
    <citation type="submission" date="2021-01" db="EMBL/GenBank/DDBJ databases">
        <authorList>
            <person name="Corre E."/>
            <person name="Pelletier E."/>
            <person name="Niang G."/>
            <person name="Scheremetjew M."/>
            <person name="Finn R."/>
            <person name="Kale V."/>
            <person name="Holt S."/>
            <person name="Cochrane G."/>
            <person name="Meng A."/>
            <person name="Brown T."/>
            <person name="Cohen L."/>
        </authorList>
    </citation>
    <scope>NUCLEOTIDE SEQUENCE</scope>
    <source>
        <strain evidence="2">CCMP2222</strain>
    </source>
</reference>
<gene>
    <name evidence="2" type="ORF">AAND1436_LOCUS3320</name>
</gene>
<protein>
    <submittedName>
        <fullName evidence="2">Uncharacterized protein</fullName>
    </submittedName>
</protein>